<comment type="cofactor">
    <cofactor evidence="1">
        <name>Zn(2+)</name>
        <dbReference type="ChEBI" id="CHEBI:29105"/>
    </cofactor>
</comment>
<evidence type="ECO:0000313" key="7">
    <source>
        <dbReference type="EMBL" id="ATP54082.1"/>
    </source>
</evidence>
<accession>A0A2D1TXJ2</accession>
<keyword evidence="4" id="KW-0378">Hydrolase</keyword>
<reference evidence="8 10" key="2">
    <citation type="journal article" date="2019" name="Nat. Med.">
        <title>A library of human gut bacterial isolates paired with longitudinal multiomics data enables mechanistic microbiome research.</title>
        <authorList>
            <person name="Poyet M."/>
            <person name="Groussin M."/>
            <person name="Gibbons S.M."/>
            <person name="Avila-Pacheco J."/>
            <person name="Jiang X."/>
            <person name="Kearney S.M."/>
            <person name="Perrotta A.R."/>
            <person name="Berdy B."/>
            <person name="Zhao S."/>
            <person name="Lieberman T.D."/>
            <person name="Swanson P.K."/>
            <person name="Smith M."/>
            <person name="Roesemann S."/>
            <person name="Alexander J.E."/>
            <person name="Rich S.A."/>
            <person name="Livny J."/>
            <person name="Vlamakis H."/>
            <person name="Clish C."/>
            <person name="Bullock K."/>
            <person name="Deik A."/>
            <person name="Scott J."/>
            <person name="Pierce K.A."/>
            <person name="Xavier R.J."/>
            <person name="Alm E.J."/>
        </authorList>
    </citation>
    <scope>NUCLEOTIDE SEQUENCE [LARGE SCALE GENOMIC DNA]</scope>
    <source>
        <strain evidence="8 10">BIOML-A10</strain>
    </source>
</reference>
<dbReference type="EMBL" id="CP024160">
    <property type="protein sequence ID" value="ATP54082.1"/>
    <property type="molecule type" value="Genomic_DNA"/>
</dbReference>
<proteinExistence type="inferred from homology"/>
<comment type="similarity">
    <text evidence="2">Belongs to the cytidine and deoxycytidylate deaminase family.</text>
</comment>
<dbReference type="GO" id="GO:0005737">
    <property type="term" value="C:cytoplasm"/>
    <property type="evidence" value="ECO:0007669"/>
    <property type="project" value="TreeGrafter"/>
</dbReference>
<evidence type="ECO:0000256" key="1">
    <source>
        <dbReference type="ARBA" id="ARBA00001947"/>
    </source>
</evidence>
<dbReference type="GO" id="GO:0008270">
    <property type="term" value="F:zinc ion binding"/>
    <property type="evidence" value="ECO:0007669"/>
    <property type="project" value="InterPro"/>
</dbReference>
<reference evidence="7 9" key="1">
    <citation type="submission" date="2017-10" db="EMBL/GenBank/DDBJ databases">
        <title>Complete genome sequence of Collinsella aerofaciens isolated from the gut of a healthy adult Indian.</title>
        <authorList>
            <person name="Bag S."/>
            <person name="Ghosh T.S."/>
            <person name="Das B."/>
        </authorList>
    </citation>
    <scope>NUCLEOTIDE SEQUENCE [LARGE SCALE GENOMIC DNA]</scope>
    <source>
        <strain evidence="7">Indica</strain>
        <strain evidence="9">indica</strain>
    </source>
</reference>
<organism evidence="7 9">
    <name type="scientific">Collinsella aerofaciens</name>
    <dbReference type="NCBI Taxonomy" id="74426"/>
    <lineage>
        <taxon>Bacteria</taxon>
        <taxon>Bacillati</taxon>
        <taxon>Actinomycetota</taxon>
        <taxon>Coriobacteriia</taxon>
        <taxon>Coriobacteriales</taxon>
        <taxon>Coriobacteriaceae</taxon>
        <taxon>Collinsella</taxon>
    </lineage>
</organism>
<evidence type="ECO:0000313" key="10">
    <source>
        <dbReference type="Proteomes" id="UP000481598"/>
    </source>
</evidence>
<dbReference type="InterPro" id="IPR016193">
    <property type="entry name" value="Cytidine_deaminase-like"/>
</dbReference>
<dbReference type="EMBL" id="WWTB01000012">
    <property type="protein sequence ID" value="MZJ86041.1"/>
    <property type="molecule type" value="Genomic_DNA"/>
</dbReference>
<dbReference type="InterPro" id="IPR016192">
    <property type="entry name" value="APOBEC/CMP_deaminase_Zn-bd"/>
</dbReference>
<dbReference type="PROSITE" id="PS00903">
    <property type="entry name" value="CYT_DCMP_DEAMINASES_1"/>
    <property type="match status" value="1"/>
</dbReference>
<keyword evidence="5" id="KW-0862">Zinc</keyword>
<name>A0A2D1TXJ2_9ACTN</name>
<dbReference type="Proteomes" id="UP000481598">
    <property type="component" value="Unassembled WGS sequence"/>
</dbReference>
<dbReference type="SUPFAM" id="SSF53927">
    <property type="entry name" value="Cytidine deaminase-like"/>
    <property type="match status" value="1"/>
</dbReference>
<evidence type="ECO:0000313" key="8">
    <source>
        <dbReference type="EMBL" id="MZJ86041.1"/>
    </source>
</evidence>
<evidence type="ECO:0000313" key="9">
    <source>
        <dbReference type="Proteomes" id="UP000225608"/>
    </source>
</evidence>
<dbReference type="PROSITE" id="PS51747">
    <property type="entry name" value="CYT_DCMP_DEAMINASES_2"/>
    <property type="match status" value="1"/>
</dbReference>
<gene>
    <name evidence="7" type="ORF">CSV91_05740</name>
    <name evidence="8" type="ORF">GT635_06155</name>
</gene>
<dbReference type="PANTHER" id="PTHR11086">
    <property type="entry name" value="DEOXYCYTIDYLATE DEAMINASE-RELATED"/>
    <property type="match status" value="1"/>
</dbReference>
<dbReference type="InterPro" id="IPR002125">
    <property type="entry name" value="CMP_dCMP_dom"/>
</dbReference>
<dbReference type="Pfam" id="PF00383">
    <property type="entry name" value="dCMP_cyt_deam_1"/>
    <property type="match status" value="1"/>
</dbReference>
<dbReference type="InterPro" id="IPR035105">
    <property type="entry name" value="Deoxycytidylate_deaminase_dom"/>
</dbReference>
<protein>
    <submittedName>
        <fullName evidence="7">Cytidine deaminase</fullName>
    </submittedName>
</protein>
<dbReference type="KEGG" id="caer:CSV91_05740"/>
<dbReference type="Gene3D" id="3.40.140.10">
    <property type="entry name" value="Cytidine Deaminase, domain 2"/>
    <property type="match status" value="1"/>
</dbReference>
<evidence type="ECO:0000256" key="4">
    <source>
        <dbReference type="ARBA" id="ARBA00022801"/>
    </source>
</evidence>
<dbReference type="RefSeq" id="WP_099432128.1">
    <property type="nucleotide sequence ID" value="NZ_CABJFG010000013.1"/>
</dbReference>
<dbReference type="PANTHER" id="PTHR11086:SF18">
    <property type="entry name" value="DEOXYCYTIDYLATE DEAMINASE"/>
    <property type="match status" value="1"/>
</dbReference>
<keyword evidence="3" id="KW-0479">Metal-binding</keyword>
<dbReference type="Proteomes" id="UP000225608">
    <property type="component" value="Chromosome"/>
</dbReference>
<dbReference type="GO" id="GO:0004132">
    <property type="term" value="F:dCMP deaminase activity"/>
    <property type="evidence" value="ECO:0007669"/>
    <property type="project" value="TreeGrafter"/>
</dbReference>
<evidence type="ECO:0000256" key="2">
    <source>
        <dbReference type="ARBA" id="ARBA00006576"/>
    </source>
</evidence>
<sequence length="174" mass="19167">MSDDLHQTSSGKRLDVISWDEFFMSVAIAAQRRSKDPNTQVGACIASTNHRILSVGYNGTPSALNDDFFPWGTSDDPLQDKHNYVVHAEANAVLNYRGSLKDLEGSTVYVTLFPCHDCAKILAQVGVGEVVYLDNKYADTDDGRISRRILDSCGISYRQVIVDVHIGTEGQAQQ</sequence>
<evidence type="ECO:0000256" key="5">
    <source>
        <dbReference type="ARBA" id="ARBA00022833"/>
    </source>
</evidence>
<feature type="domain" description="CMP/dCMP-type deaminase" evidence="6">
    <location>
        <begin position="18"/>
        <end position="147"/>
    </location>
</feature>
<dbReference type="AlphaFoldDB" id="A0A2D1TXJ2"/>
<dbReference type="InterPro" id="IPR015517">
    <property type="entry name" value="dCMP_deaminase-rel"/>
</dbReference>
<dbReference type="CDD" id="cd01286">
    <property type="entry name" value="deoxycytidylate_deaminase"/>
    <property type="match status" value="1"/>
</dbReference>
<evidence type="ECO:0000256" key="3">
    <source>
        <dbReference type="ARBA" id="ARBA00022723"/>
    </source>
</evidence>
<evidence type="ECO:0000259" key="6">
    <source>
        <dbReference type="PROSITE" id="PS51747"/>
    </source>
</evidence>